<dbReference type="InterPro" id="IPR051035">
    <property type="entry name" value="Mito_inheritance_9"/>
</dbReference>
<dbReference type="OrthoDB" id="2968323at2759"/>
<dbReference type="SUPFAM" id="SSF56112">
    <property type="entry name" value="Protein kinase-like (PK-like)"/>
    <property type="match status" value="1"/>
</dbReference>
<comment type="similarity">
    <text evidence="2">Belongs to the AIM9 family.</text>
</comment>
<protein>
    <recommendedName>
        <fullName evidence="3">Altered inheritance of mitochondria protein 9, mitochondrial</fullName>
    </recommendedName>
    <alternativeName>
        <fullName evidence="6">Found in mitochondrial proteome protein 29</fullName>
    </alternativeName>
</protein>
<dbReference type="EMBL" id="MU006227">
    <property type="protein sequence ID" value="KAF2825799.1"/>
    <property type="molecule type" value="Genomic_DNA"/>
</dbReference>
<evidence type="ECO:0000313" key="7">
    <source>
        <dbReference type="EMBL" id="KAF2825799.1"/>
    </source>
</evidence>
<dbReference type="Proteomes" id="UP000799424">
    <property type="component" value="Unassembled WGS sequence"/>
</dbReference>
<sequence>MSTTSNPEHEDFCRHTSGCWLWDEETRLLERYRKFDVPQLKKFAIDSVDAEQCVSMTKRPEGWFNKVFRLVIDNDAVVIARIPNPNAGPPFLKTASEVATMEFARSVLGILVPKVLSWSGDSSNPVDSG</sequence>
<organism evidence="7 8">
    <name type="scientific">Ophiobolus disseminans</name>
    <dbReference type="NCBI Taxonomy" id="1469910"/>
    <lineage>
        <taxon>Eukaryota</taxon>
        <taxon>Fungi</taxon>
        <taxon>Dikarya</taxon>
        <taxon>Ascomycota</taxon>
        <taxon>Pezizomycotina</taxon>
        <taxon>Dothideomycetes</taxon>
        <taxon>Pleosporomycetidae</taxon>
        <taxon>Pleosporales</taxon>
        <taxon>Pleosporineae</taxon>
        <taxon>Phaeosphaeriaceae</taxon>
        <taxon>Ophiobolus</taxon>
    </lineage>
</organism>
<evidence type="ECO:0000256" key="5">
    <source>
        <dbReference type="ARBA" id="ARBA00023128"/>
    </source>
</evidence>
<dbReference type="PANTHER" id="PTHR36091">
    <property type="entry name" value="ALTERED INHERITANCE OF MITOCHONDRIA PROTEIN 9, MITOCHONDRIAL"/>
    <property type="match status" value="1"/>
</dbReference>
<evidence type="ECO:0000256" key="2">
    <source>
        <dbReference type="ARBA" id="ARBA00005543"/>
    </source>
</evidence>
<gene>
    <name evidence="7" type="ORF">CC86DRAFT_293910</name>
</gene>
<dbReference type="InterPro" id="IPR011009">
    <property type="entry name" value="Kinase-like_dom_sf"/>
</dbReference>
<proteinExistence type="inferred from homology"/>
<keyword evidence="4" id="KW-0809">Transit peptide</keyword>
<evidence type="ECO:0000256" key="1">
    <source>
        <dbReference type="ARBA" id="ARBA00004173"/>
    </source>
</evidence>
<keyword evidence="5" id="KW-0496">Mitochondrion</keyword>
<evidence type="ECO:0000256" key="3">
    <source>
        <dbReference type="ARBA" id="ARBA00016197"/>
    </source>
</evidence>
<evidence type="ECO:0000256" key="6">
    <source>
        <dbReference type="ARBA" id="ARBA00031849"/>
    </source>
</evidence>
<accession>A0A6A6ZZ44</accession>
<dbReference type="PANTHER" id="PTHR36091:SF1">
    <property type="entry name" value="ALTERED INHERITANCE OF MITOCHONDRIA PROTEIN 9, MITOCHONDRIAL"/>
    <property type="match status" value="1"/>
</dbReference>
<evidence type="ECO:0000256" key="4">
    <source>
        <dbReference type="ARBA" id="ARBA00022946"/>
    </source>
</evidence>
<comment type="subcellular location">
    <subcellularLocation>
        <location evidence="1">Mitochondrion</location>
    </subcellularLocation>
</comment>
<name>A0A6A6ZZ44_9PLEO</name>
<evidence type="ECO:0000313" key="8">
    <source>
        <dbReference type="Proteomes" id="UP000799424"/>
    </source>
</evidence>
<dbReference type="AlphaFoldDB" id="A0A6A6ZZ44"/>
<dbReference type="GO" id="GO:0005739">
    <property type="term" value="C:mitochondrion"/>
    <property type="evidence" value="ECO:0007669"/>
    <property type="project" value="UniProtKB-SubCell"/>
</dbReference>
<keyword evidence="8" id="KW-1185">Reference proteome</keyword>
<reference evidence="7" key="1">
    <citation type="journal article" date="2020" name="Stud. Mycol.">
        <title>101 Dothideomycetes genomes: a test case for predicting lifestyles and emergence of pathogens.</title>
        <authorList>
            <person name="Haridas S."/>
            <person name="Albert R."/>
            <person name="Binder M."/>
            <person name="Bloem J."/>
            <person name="Labutti K."/>
            <person name="Salamov A."/>
            <person name="Andreopoulos B."/>
            <person name="Baker S."/>
            <person name="Barry K."/>
            <person name="Bills G."/>
            <person name="Bluhm B."/>
            <person name="Cannon C."/>
            <person name="Castanera R."/>
            <person name="Culley D."/>
            <person name="Daum C."/>
            <person name="Ezra D."/>
            <person name="Gonzalez J."/>
            <person name="Henrissat B."/>
            <person name="Kuo A."/>
            <person name="Liang C."/>
            <person name="Lipzen A."/>
            <person name="Lutzoni F."/>
            <person name="Magnuson J."/>
            <person name="Mondo S."/>
            <person name="Nolan M."/>
            <person name="Ohm R."/>
            <person name="Pangilinan J."/>
            <person name="Park H.-J."/>
            <person name="Ramirez L."/>
            <person name="Alfaro M."/>
            <person name="Sun H."/>
            <person name="Tritt A."/>
            <person name="Yoshinaga Y."/>
            <person name="Zwiers L.-H."/>
            <person name="Turgeon B."/>
            <person name="Goodwin S."/>
            <person name="Spatafora J."/>
            <person name="Crous P."/>
            <person name="Grigoriev I."/>
        </authorList>
    </citation>
    <scope>NUCLEOTIDE SEQUENCE</scope>
    <source>
        <strain evidence="7">CBS 113818</strain>
    </source>
</reference>